<reference evidence="1 2" key="1">
    <citation type="submission" date="2014-06" db="EMBL/GenBank/DDBJ databases">
        <title>Evolutionary Origins and Diversification of the Mycorrhizal Mutualists.</title>
        <authorList>
            <consortium name="DOE Joint Genome Institute"/>
            <consortium name="Mycorrhizal Genomics Consortium"/>
            <person name="Kohler A."/>
            <person name="Kuo A."/>
            <person name="Nagy L.G."/>
            <person name="Floudas D."/>
            <person name="Copeland A."/>
            <person name="Barry K.W."/>
            <person name="Cichocki N."/>
            <person name="Veneault-Fourrey C."/>
            <person name="LaButti K."/>
            <person name="Lindquist E.A."/>
            <person name="Lipzen A."/>
            <person name="Lundell T."/>
            <person name="Morin E."/>
            <person name="Murat C."/>
            <person name="Riley R."/>
            <person name="Ohm R."/>
            <person name="Sun H."/>
            <person name="Tunlid A."/>
            <person name="Henrissat B."/>
            <person name="Grigoriev I.V."/>
            <person name="Hibbett D.S."/>
            <person name="Martin F."/>
        </authorList>
    </citation>
    <scope>NUCLEOTIDE SEQUENCE [LARGE SCALE GENOMIC DNA]</scope>
    <source>
        <strain evidence="1 2">FD-325 SS-3</strain>
    </source>
</reference>
<dbReference type="OrthoDB" id="3223501at2759"/>
<sequence length="103" mass="11573">DKLLEVHMDKRPGTCFNAYDNLFSIQKRNNDSLPALVARVQAAMRDVINLRPASFTLATLDDELRAMAMIRALPSEFDAFTSSLMLHDKLDVASITQAFLTEE</sequence>
<dbReference type="HOGENOM" id="CLU_052380_2_0_1"/>
<organism evidence="1 2">
    <name type="scientific">Plicaturopsis crispa FD-325 SS-3</name>
    <dbReference type="NCBI Taxonomy" id="944288"/>
    <lineage>
        <taxon>Eukaryota</taxon>
        <taxon>Fungi</taxon>
        <taxon>Dikarya</taxon>
        <taxon>Basidiomycota</taxon>
        <taxon>Agaricomycotina</taxon>
        <taxon>Agaricomycetes</taxon>
        <taxon>Agaricomycetidae</taxon>
        <taxon>Amylocorticiales</taxon>
        <taxon>Amylocorticiaceae</taxon>
        <taxon>Plicatura</taxon>
        <taxon>Plicaturopsis crispa</taxon>
    </lineage>
</organism>
<keyword evidence="2" id="KW-1185">Reference proteome</keyword>
<dbReference type="EMBL" id="KN832600">
    <property type="protein sequence ID" value="KII82896.1"/>
    <property type="molecule type" value="Genomic_DNA"/>
</dbReference>
<name>A0A0C9SK05_PLICR</name>
<dbReference type="AlphaFoldDB" id="A0A0C9SK05"/>
<evidence type="ECO:0000313" key="1">
    <source>
        <dbReference type="EMBL" id="KII82896.1"/>
    </source>
</evidence>
<protein>
    <submittedName>
        <fullName evidence="1">Uncharacterized protein</fullName>
    </submittedName>
</protein>
<evidence type="ECO:0000313" key="2">
    <source>
        <dbReference type="Proteomes" id="UP000053263"/>
    </source>
</evidence>
<feature type="non-terminal residue" evidence="1">
    <location>
        <position position="103"/>
    </location>
</feature>
<gene>
    <name evidence="1" type="ORF">PLICRDRAFT_78957</name>
</gene>
<dbReference type="Proteomes" id="UP000053263">
    <property type="component" value="Unassembled WGS sequence"/>
</dbReference>
<accession>A0A0C9SK05</accession>
<feature type="non-terminal residue" evidence="1">
    <location>
        <position position="1"/>
    </location>
</feature>
<proteinExistence type="predicted"/>